<organism evidence="3 4">
    <name type="scientific">Ustilago bromivora</name>
    <dbReference type="NCBI Taxonomy" id="307758"/>
    <lineage>
        <taxon>Eukaryota</taxon>
        <taxon>Fungi</taxon>
        <taxon>Dikarya</taxon>
        <taxon>Basidiomycota</taxon>
        <taxon>Ustilaginomycotina</taxon>
        <taxon>Ustilaginomycetes</taxon>
        <taxon>Ustilaginales</taxon>
        <taxon>Ustilaginaceae</taxon>
        <taxon>Ustilago</taxon>
    </lineage>
</organism>
<protein>
    <submittedName>
        <fullName evidence="3">Uncharacterized protein</fullName>
    </submittedName>
</protein>
<evidence type="ECO:0000256" key="2">
    <source>
        <dbReference type="SAM" id="Phobius"/>
    </source>
</evidence>
<evidence type="ECO:0000313" key="4">
    <source>
        <dbReference type="Proteomes" id="UP000179920"/>
    </source>
</evidence>
<name>A0A1K0G1S5_9BASI</name>
<feature type="transmembrane region" description="Helical" evidence="2">
    <location>
        <begin position="65"/>
        <end position="87"/>
    </location>
</feature>
<reference evidence="4" key="1">
    <citation type="submission" date="2016-04" db="EMBL/GenBank/DDBJ databases">
        <authorList>
            <person name="Guldener U."/>
            <person name="Guldener U."/>
        </authorList>
    </citation>
    <scope>NUCLEOTIDE SEQUENCE [LARGE SCALE GENOMIC DNA]</scope>
    <source>
        <strain evidence="4">UB2112</strain>
    </source>
</reference>
<dbReference type="Proteomes" id="UP000179920">
    <property type="component" value="Chromosome IV"/>
</dbReference>
<keyword evidence="2" id="KW-0472">Membrane</keyword>
<dbReference type="AlphaFoldDB" id="A0A1K0G1S5"/>
<gene>
    <name evidence="3" type="ORF">UBRO_20593</name>
</gene>
<sequence length="251" mass="28606">MYTRFFFNFSSVERHDQFVSQCAAAASSSNAACSTEDYTLRESTPFDLDAIQQFKPVKVKFSAPIWAVIIELFFLIVLIITVAAAGFEKPYKQIWAVPELIDDWGSDGESKIDVDDERFWESVDVVRSQKDREAKQHGLSHYKDSTALKPTASVEDQEDMDEYKFPPATTPSSPPRNGDSPRIPDTPNDAGAGWDRTDFDVWDVGVHPNCYNSKPNKWNDDTVYKYQRPRTSAWFFVMSIFILADHSSAFR</sequence>
<dbReference type="EMBL" id="LT558120">
    <property type="protein sequence ID" value="SAM81161.1"/>
    <property type="molecule type" value="Genomic_DNA"/>
</dbReference>
<proteinExistence type="predicted"/>
<evidence type="ECO:0000313" key="3">
    <source>
        <dbReference type="EMBL" id="SAM81161.1"/>
    </source>
</evidence>
<accession>A0A1K0G1S5</accession>
<keyword evidence="2" id="KW-0812">Transmembrane</keyword>
<evidence type="ECO:0000256" key="1">
    <source>
        <dbReference type="SAM" id="MobiDB-lite"/>
    </source>
</evidence>
<feature type="transmembrane region" description="Helical" evidence="2">
    <location>
        <begin position="233"/>
        <end position="250"/>
    </location>
</feature>
<keyword evidence="2" id="KW-1133">Transmembrane helix</keyword>
<feature type="region of interest" description="Disordered" evidence="1">
    <location>
        <begin position="148"/>
        <end position="194"/>
    </location>
</feature>